<feature type="domain" description="Ig-like" evidence="4">
    <location>
        <begin position="48"/>
        <end position="155"/>
    </location>
</feature>
<dbReference type="GO" id="GO:0006955">
    <property type="term" value="P:immune response"/>
    <property type="evidence" value="ECO:0007669"/>
    <property type="project" value="InterPro"/>
</dbReference>
<dbReference type="PROSITE" id="PS00290">
    <property type="entry name" value="IG_MHC"/>
    <property type="match status" value="1"/>
</dbReference>
<dbReference type="Gene3D" id="2.60.40.10">
    <property type="entry name" value="Immunoglobulins"/>
    <property type="match status" value="1"/>
</dbReference>
<dbReference type="SMART" id="SM00407">
    <property type="entry name" value="IGc1"/>
    <property type="match status" value="1"/>
</dbReference>
<keyword evidence="3" id="KW-0812">Transmembrane</keyword>
<keyword evidence="3" id="KW-1133">Transmembrane helix</keyword>
<dbReference type="InterPro" id="IPR003597">
    <property type="entry name" value="Ig_C1-set"/>
</dbReference>
<dbReference type="Pfam" id="PF07654">
    <property type="entry name" value="C1-set"/>
    <property type="match status" value="1"/>
</dbReference>
<evidence type="ECO:0000256" key="1">
    <source>
        <dbReference type="ARBA" id="ARBA00023180"/>
    </source>
</evidence>
<dbReference type="AlphaFoldDB" id="A0A8C1Z5Y1"/>
<name>A0A8C1Z5Y1_CYPCA</name>
<organism evidence="5 6">
    <name type="scientific">Cyprinus carpio</name>
    <name type="common">Common carp</name>
    <dbReference type="NCBI Taxonomy" id="7962"/>
    <lineage>
        <taxon>Eukaryota</taxon>
        <taxon>Metazoa</taxon>
        <taxon>Chordata</taxon>
        <taxon>Craniata</taxon>
        <taxon>Vertebrata</taxon>
        <taxon>Euteleostomi</taxon>
        <taxon>Actinopterygii</taxon>
        <taxon>Neopterygii</taxon>
        <taxon>Teleostei</taxon>
        <taxon>Ostariophysi</taxon>
        <taxon>Cypriniformes</taxon>
        <taxon>Cyprinidae</taxon>
        <taxon>Cyprininae</taxon>
        <taxon>Cyprinus</taxon>
    </lineage>
</organism>
<dbReference type="SUPFAM" id="SSF54452">
    <property type="entry name" value="MHC antigen-recognition domain"/>
    <property type="match status" value="1"/>
</dbReference>
<keyword evidence="1" id="KW-0325">Glycoprotein</keyword>
<reference evidence="5" key="1">
    <citation type="submission" date="2025-08" db="UniProtKB">
        <authorList>
            <consortium name="Ensembl"/>
        </authorList>
    </citation>
    <scope>IDENTIFICATION</scope>
</reference>
<sequence length="198" mass="22223">NIDYHEFWLIEAYGDSDQEDDEHVAHVDFKEQKEIITLPDFAGQIELPSLYEDAKKGVSICRTFFDMLKQSSIYPKSDPQLNVKNTLICHVTRFFPPPVRVLWTKNNVTLSRDYPNKDGTLNLFSQLSFIPEEGDIYSCFVKHKALQLISQIFVSVCSDVEITEPSTGPSVFCGVGLALGLLGLATGAVFIAKGETWI</sequence>
<dbReference type="GO" id="GO:0019882">
    <property type="term" value="P:antigen processing and presentation"/>
    <property type="evidence" value="ECO:0007669"/>
    <property type="project" value="InterPro"/>
</dbReference>
<dbReference type="Ensembl" id="ENSCCRT00015057631.1">
    <property type="protein sequence ID" value="ENSCCRP00015055776.1"/>
    <property type="gene ID" value="ENSCCRG00015022900.1"/>
</dbReference>
<dbReference type="GO" id="GO:0042613">
    <property type="term" value="C:MHC class II protein complex"/>
    <property type="evidence" value="ECO:0007669"/>
    <property type="project" value="InterPro"/>
</dbReference>
<evidence type="ECO:0000313" key="5">
    <source>
        <dbReference type="Ensembl" id="ENSCCRP00015055776.1"/>
    </source>
</evidence>
<dbReference type="SUPFAM" id="SSF48726">
    <property type="entry name" value="Immunoglobulin"/>
    <property type="match status" value="1"/>
</dbReference>
<dbReference type="PANTHER" id="PTHR19944">
    <property type="entry name" value="MHC CLASS II-RELATED"/>
    <property type="match status" value="1"/>
</dbReference>
<protein>
    <recommendedName>
        <fullName evidence="4">Ig-like domain-containing protein</fullName>
    </recommendedName>
</protein>
<dbReference type="PROSITE" id="PS50835">
    <property type="entry name" value="IG_LIKE"/>
    <property type="match status" value="1"/>
</dbReference>
<evidence type="ECO:0000313" key="6">
    <source>
        <dbReference type="Proteomes" id="UP000694700"/>
    </source>
</evidence>
<keyword evidence="3" id="KW-0472">Membrane</keyword>
<dbReference type="InterPro" id="IPR036179">
    <property type="entry name" value="Ig-like_dom_sf"/>
</dbReference>
<dbReference type="InterPro" id="IPR011162">
    <property type="entry name" value="MHC_I/II-like_Ag-recog"/>
</dbReference>
<dbReference type="Proteomes" id="UP000694700">
    <property type="component" value="Unplaced"/>
</dbReference>
<dbReference type="InterPro" id="IPR050160">
    <property type="entry name" value="MHC/Immunoglobulin"/>
</dbReference>
<feature type="transmembrane region" description="Helical" evidence="3">
    <location>
        <begin position="169"/>
        <end position="192"/>
    </location>
</feature>
<accession>A0A8C1Z5Y1</accession>
<evidence type="ECO:0000256" key="2">
    <source>
        <dbReference type="ARBA" id="ARBA00023319"/>
    </source>
</evidence>
<evidence type="ECO:0000256" key="3">
    <source>
        <dbReference type="SAM" id="Phobius"/>
    </source>
</evidence>
<evidence type="ECO:0000259" key="4">
    <source>
        <dbReference type="PROSITE" id="PS50835"/>
    </source>
</evidence>
<proteinExistence type="predicted"/>
<dbReference type="InterPro" id="IPR013783">
    <property type="entry name" value="Ig-like_fold"/>
</dbReference>
<dbReference type="InterPro" id="IPR007110">
    <property type="entry name" value="Ig-like_dom"/>
</dbReference>
<keyword evidence="2" id="KW-0393">Immunoglobulin domain</keyword>
<dbReference type="PANTHER" id="PTHR19944:SF86">
    <property type="entry name" value="HLA CLASS II HISTOCOMPATIBILITY ANTIGEN, DR ALPHA CHAIN"/>
    <property type="match status" value="1"/>
</dbReference>
<dbReference type="InterPro" id="IPR003006">
    <property type="entry name" value="Ig/MHC_CS"/>
</dbReference>